<keyword evidence="3" id="KW-0012">Acyltransferase</keyword>
<protein>
    <submittedName>
        <fullName evidence="6">N-acetyltransferase 9-like protein</fullName>
    </submittedName>
</protein>
<dbReference type="PROSITE" id="PS51186">
    <property type="entry name" value="GNAT"/>
    <property type="match status" value="1"/>
</dbReference>
<dbReference type="PANTHER" id="PTHR13256">
    <property type="entry name" value="N-ACETYLTRANSFERASE 9"/>
    <property type="match status" value="1"/>
</dbReference>
<dbReference type="InterPro" id="IPR039135">
    <property type="entry name" value="NAT9-like"/>
</dbReference>
<proteinExistence type="inferred from homology"/>
<evidence type="ECO:0000313" key="6">
    <source>
        <dbReference type="RefSeq" id="XP_014674783.1"/>
    </source>
</evidence>
<dbReference type="Proteomes" id="UP000695022">
    <property type="component" value="Unplaced"/>
</dbReference>
<name>A0ABM1ERG2_PRICU</name>
<organism evidence="5 6">
    <name type="scientific">Priapulus caudatus</name>
    <name type="common">Priapulid worm</name>
    <dbReference type="NCBI Taxonomy" id="37621"/>
    <lineage>
        <taxon>Eukaryota</taxon>
        <taxon>Metazoa</taxon>
        <taxon>Ecdysozoa</taxon>
        <taxon>Scalidophora</taxon>
        <taxon>Priapulida</taxon>
        <taxon>Priapulimorpha</taxon>
        <taxon>Priapulimorphida</taxon>
        <taxon>Priapulidae</taxon>
        <taxon>Priapulus</taxon>
    </lineage>
</organism>
<dbReference type="SUPFAM" id="SSF55729">
    <property type="entry name" value="Acyl-CoA N-acyltransferases (Nat)"/>
    <property type="match status" value="1"/>
</dbReference>
<reference evidence="6" key="1">
    <citation type="submission" date="2025-08" db="UniProtKB">
        <authorList>
            <consortium name="RefSeq"/>
        </authorList>
    </citation>
    <scope>IDENTIFICATION</scope>
</reference>
<evidence type="ECO:0000256" key="1">
    <source>
        <dbReference type="ARBA" id="ARBA00009342"/>
    </source>
</evidence>
<keyword evidence="5" id="KW-1185">Reference proteome</keyword>
<evidence type="ECO:0000256" key="3">
    <source>
        <dbReference type="ARBA" id="ARBA00023315"/>
    </source>
</evidence>
<dbReference type="Pfam" id="PF13302">
    <property type="entry name" value="Acetyltransf_3"/>
    <property type="match status" value="1"/>
</dbReference>
<sequence>MQSKELQVLTASEPLTLEEEYTMQQSWLHDENKCTFIVLDKEKCHAGKGEIDSMVGDVNLFFDAENMHSAEVEIMIAEDECRGRGFGKEALLLMMRYAIVELSTQRFTAKIGEENLHSLSMFKKLGFMETSRSKVFREVTLEIQVTVEFQTWLLQNTECYQLDDRQKETGIS</sequence>
<comment type="similarity">
    <text evidence="1">Belongs to the acetyltransferase family. GNAT subfamily.</text>
</comment>
<evidence type="ECO:0000313" key="5">
    <source>
        <dbReference type="Proteomes" id="UP000695022"/>
    </source>
</evidence>
<keyword evidence="2" id="KW-0808">Transferase</keyword>
<evidence type="ECO:0000259" key="4">
    <source>
        <dbReference type="PROSITE" id="PS51186"/>
    </source>
</evidence>
<dbReference type="PANTHER" id="PTHR13256:SF16">
    <property type="entry name" value="ALPHA_BETA-TUBULIN-N-ACETYLTRANSFERASE 9"/>
    <property type="match status" value="1"/>
</dbReference>
<dbReference type="InterPro" id="IPR000182">
    <property type="entry name" value="GNAT_dom"/>
</dbReference>
<gene>
    <name evidence="6" type="primary">LOC106814914</name>
</gene>
<evidence type="ECO:0000256" key="2">
    <source>
        <dbReference type="ARBA" id="ARBA00022679"/>
    </source>
</evidence>
<dbReference type="Gene3D" id="3.40.630.30">
    <property type="match status" value="1"/>
</dbReference>
<dbReference type="GeneID" id="106814914"/>
<feature type="domain" description="N-acetyltransferase" evidence="4">
    <location>
        <begin position="1"/>
        <end position="148"/>
    </location>
</feature>
<dbReference type="RefSeq" id="XP_014674783.1">
    <property type="nucleotide sequence ID" value="XM_014819297.1"/>
</dbReference>
<accession>A0ABM1ERG2</accession>
<dbReference type="InterPro" id="IPR016181">
    <property type="entry name" value="Acyl_CoA_acyltransferase"/>
</dbReference>